<proteinExistence type="predicted"/>
<evidence type="ECO:0000313" key="2">
    <source>
        <dbReference type="EMBL" id="MPM21509.1"/>
    </source>
</evidence>
<reference evidence="2" key="1">
    <citation type="submission" date="2019-08" db="EMBL/GenBank/DDBJ databases">
        <authorList>
            <person name="Kucharzyk K."/>
            <person name="Murdoch R.W."/>
            <person name="Higgins S."/>
            <person name="Loffler F."/>
        </authorList>
    </citation>
    <scope>NUCLEOTIDE SEQUENCE</scope>
</reference>
<gene>
    <name evidence="2" type="ORF">SDC9_67953</name>
</gene>
<evidence type="ECO:0000256" key="1">
    <source>
        <dbReference type="SAM" id="Phobius"/>
    </source>
</evidence>
<organism evidence="2">
    <name type="scientific">bioreactor metagenome</name>
    <dbReference type="NCBI Taxonomy" id="1076179"/>
    <lineage>
        <taxon>unclassified sequences</taxon>
        <taxon>metagenomes</taxon>
        <taxon>ecological metagenomes</taxon>
    </lineage>
</organism>
<feature type="transmembrane region" description="Helical" evidence="1">
    <location>
        <begin position="94"/>
        <end position="113"/>
    </location>
</feature>
<accession>A0A644XZH3</accession>
<keyword evidence="1" id="KW-0472">Membrane</keyword>
<keyword evidence="1" id="KW-1133">Transmembrane helix</keyword>
<dbReference type="AlphaFoldDB" id="A0A644XZH3"/>
<sequence>MNEQLQEIILYYFDKKKAGMGFSQIRQELESKGMEKDTVNSVMRAIDTMITEDHKTESRTFRSKELMAVGIFLVIMSIAITLLTYTRIIFIRNYYIVADGPLAMGIGLIMYSVKIKDKQKKRKFKRYFD</sequence>
<feature type="transmembrane region" description="Helical" evidence="1">
    <location>
        <begin position="66"/>
        <end position="88"/>
    </location>
</feature>
<protein>
    <submittedName>
        <fullName evidence="2">Uncharacterized protein</fullName>
    </submittedName>
</protein>
<comment type="caution">
    <text evidence="2">The sequence shown here is derived from an EMBL/GenBank/DDBJ whole genome shotgun (WGS) entry which is preliminary data.</text>
</comment>
<dbReference type="EMBL" id="VSSQ01003605">
    <property type="protein sequence ID" value="MPM21509.1"/>
    <property type="molecule type" value="Genomic_DNA"/>
</dbReference>
<keyword evidence="1" id="KW-0812">Transmembrane</keyword>
<name>A0A644XZH3_9ZZZZ</name>